<dbReference type="EMBL" id="AGNL01005042">
    <property type="protein sequence ID" value="EJK72949.1"/>
    <property type="molecule type" value="Genomic_DNA"/>
</dbReference>
<feature type="non-terminal residue" evidence="1">
    <location>
        <position position="114"/>
    </location>
</feature>
<name>K0T761_THAOC</name>
<comment type="caution">
    <text evidence="1">The sequence shown here is derived from an EMBL/GenBank/DDBJ whole genome shotgun (WGS) entry which is preliminary data.</text>
</comment>
<sequence length="114" mass="12892">MRDDEMQSLLLNPDHQKQQLRNKRKAILQLKRICRPKMLEVDLVLNVSPGRLGLTVNSGVDIGLEIIGIQPACTFAHLVDIGDRIVIVGDKVVRAIEDLQINANRDRIFGIMKR</sequence>
<keyword evidence="2" id="KW-1185">Reference proteome</keyword>
<evidence type="ECO:0008006" key="3">
    <source>
        <dbReference type="Google" id="ProtNLM"/>
    </source>
</evidence>
<organism evidence="1 2">
    <name type="scientific">Thalassiosira oceanica</name>
    <name type="common">Marine diatom</name>
    <dbReference type="NCBI Taxonomy" id="159749"/>
    <lineage>
        <taxon>Eukaryota</taxon>
        <taxon>Sar</taxon>
        <taxon>Stramenopiles</taxon>
        <taxon>Ochrophyta</taxon>
        <taxon>Bacillariophyta</taxon>
        <taxon>Coscinodiscophyceae</taxon>
        <taxon>Thalassiosirophycidae</taxon>
        <taxon>Thalassiosirales</taxon>
        <taxon>Thalassiosiraceae</taxon>
        <taxon>Thalassiosira</taxon>
    </lineage>
</organism>
<reference evidence="1 2" key="1">
    <citation type="journal article" date="2012" name="Genome Biol.">
        <title>Genome and low-iron response of an oceanic diatom adapted to chronic iron limitation.</title>
        <authorList>
            <person name="Lommer M."/>
            <person name="Specht M."/>
            <person name="Roy A.S."/>
            <person name="Kraemer L."/>
            <person name="Andreson R."/>
            <person name="Gutowska M.A."/>
            <person name="Wolf J."/>
            <person name="Bergner S.V."/>
            <person name="Schilhabel M.B."/>
            <person name="Klostermeier U.C."/>
            <person name="Beiko R.G."/>
            <person name="Rosenstiel P."/>
            <person name="Hippler M."/>
            <person name="Laroche J."/>
        </authorList>
    </citation>
    <scope>NUCLEOTIDE SEQUENCE [LARGE SCALE GENOMIC DNA]</scope>
    <source>
        <strain evidence="1 2">CCMP1005</strain>
    </source>
</reference>
<accession>K0T761</accession>
<dbReference type="AlphaFoldDB" id="K0T761"/>
<evidence type="ECO:0000313" key="2">
    <source>
        <dbReference type="Proteomes" id="UP000266841"/>
    </source>
</evidence>
<proteinExistence type="predicted"/>
<gene>
    <name evidence="1" type="ORF">THAOC_05467</name>
</gene>
<protein>
    <recommendedName>
        <fullName evidence="3">PDZ domain-containing protein</fullName>
    </recommendedName>
</protein>
<evidence type="ECO:0000313" key="1">
    <source>
        <dbReference type="EMBL" id="EJK72949.1"/>
    </source>
</evidence>
<dbReference type="Proteomes" id="UP000266841">
    <property type="component" value="Unassembled WGS sequence"/>
</dbReference>